<evidence type="ECO:0008006" key="4">
    <source>
        <dbReference type="Google" id="ProtNLM"/>
    </source>
</evidence>
<keyword evidence="1" id="KW-0732">Signal</keyword>
<proteinExistence type="predicted"/>
<comment type="caution">
    <text evidence="2">The sequence shown here is derived from an EMBL/GenBank/DDBJ whole genome shotgun (WGS) entry which is preliminary data.</text>
</comment>
<reference evidence="2" key="1">
    <citation type="submission" date="2023-03" db="EMBL/GenBank/DDBJ databases">
        <title>Massive genome expansion in bonnet fungi (Mycena s.s.) driven by repeated elements and novel gene families across ecological guilds.</title>
        <authorList>
            <consortium name="Lawrence Berkeley National Laboratory"/>
            <person name="Harder C.B."/>
            <person name="Miyauchi S."/>
            <person name="Viragh M."/>
            <person name="Kuo A."/>
            <person name="Thoen E."/>
            <person name="Andreopoulos B."/>
            <person name="Lu D."/>
            <person name="Skrede I."/>
            <person name="Drula E."/>
            <person name="Henrissat B."/>
            <person name="Morin E."/>
            <person name="Kohler A."/>
            <person name="Barry K."/>
            <person name="LaButti K."/>
            <person name="Morin E."/>
            <person name="Salamov A."/>
            <person name="Lipzen A."/>
            <person name="Mereny Z."/>
            <person name="Hegedus B."/>
            <person name="Baldrian P."/>
            <person name="Stursova M."/>
            <person name="Weitz H."/>
            <person name="Taylor A."/>
            <person name="Grigoriev I.V."/>
            <person name="Nagy L.G."/>
            <person name="Martin F."/>
            <person name="Kauserud H."/>
        </authorList>
    </citation>
    <scope>NUCLEOTIDE SEQUENCE</scope>
    <source>
        <strain evidence="2">CBHHK182m</strain>
    </source>
</reference>
<name>A0AAD7JEN1_9AGAR</name>
<dbReference type="AlphaFoldDB" id="A0AAD7JEN1"/>
<keyword evidence="3" id="KW-1185">Reference proteome</keyword>
<dbReference type="Proteomes" id="UP001215598">
    <property type="component" value="Unassembled WGS sequence"/>
</dbReference>
<gene>
    <name evidence="2" type="ORF">B0H16DRAFT_1527472</name>
</gene>
<organism evidence="2 3">
    <name type="scientific">Mycena metata</name>
    <dbReference type="NCBI Taxonomy" id="1033252"/>
    <lineage>
        <taxon>Eukaryota</taxon>
        <taxon>Fungi</taxon>
        <taxon>Dikarya</taxon>
        <taxon>Basidiomycota</taxon>
        <taxon>Agaricomycotina</taxon>
        <taxon>Agaricomycetes</taxon>
        <taxon>Agaricomycetidae</taxon>
        <taxon>Agaricales</taxon>
        <taxon>Marasmiineae</taxon>
        <taxon>Mycenaceae</taxon>
        <taxon>Mycena</taxon>
    </lineage>
</organism>
<sequence length="71" mass="8221">MFPLQQPVRILAGLAVLLELMTRTTLEPKNAQRSRRRKVSSLRYLGLPRSPSCKFRLYRASCTRYNAPSVR</sequence>
<accession>A0AAD7JEN1</accession>
<feature type="chain" id="PRO_5042166853" description="Secreted protein" evidence="1">
    <location>
        <begin position="27"/>
        <end position="71"/>
    </location>
</feature>
<dbReference type="EMBL" id="JARKIB010000030">
    <property type="protein sequence ID" value="KAJ7763317.1"/>
    <property type="molecule type" value="Genomic_DNA"/>
</dbReference>
<evidence type="ECO:0000313" key="3">
    <source>
        <dbReference type="Proteomes" id="UP001215598"/>
    </source>
</evidence>
<evidence type="ECO:0000313" key="2">
    <source>
        <dbReference type="EMBL" id="KAJ7763317.1"/>
    </source>
</evidence>
<feature type="non-terminal residue" evidence="2">
    <location>
        <position position="71"/>
    </location>
</feature>
<protein>
    <recommendedName>
        <fullName evidence="4">Secreted protein</fullName>
    </recommendedName>
</protein>
<evidence type="ECO:0000256" key="1">
    <source>
        <dbReference type="SAM" id="SignalP"/>
    </source>
</evidence>
<feature type="signal peptide" evidence="1">
    <location>
        <begin position="1"/>
        <end position="26"/>
    </location>
</feature>